<gene>
    <name evidence="10" type="primary">ugpE</name>
    <name evidence="12" type="ORF">W822_01335</name>
</gene>
<dbReference type="GO" id="GO:0005886">
    <property type="term" value="C:plasma membrane"/>
    <property type="evidence" value="ECO:0007669"/>
    <property type="project" value="UniProtKB-SubCell"/>
</dbReference>
<keyword evidence="7 9" id="KW-1133">Transmembrane helix</keyword>
<dbReference type="InterPro" id="IPR035906">
    <property type="entry name" value="MetI-like_sf"/>
</dbReference>
<keyword evidence="5 10" id="KW-1003">Cell membrane</keyword>
<dbReference type="PROSITE" id="PS50928">
    <property type="entry name" value="ABC_TM1"/>
    <property type="match status" value="1"/>
</dbReference>
<feature type="transmembrane region" description="Helical" evidence="9">
    <location>
        <begin position="192"/>
        <end position="214"/>
    </location>
</feature>
<dbReference type="HOGENOM" id="CLU_016047_1_1_4"/>
<feature type="transmembrane region" description="Helical" evidence="9">
    <location>
        <begin position="150"/>
        <end position="168"/>
    </location>
</feature>
<keyword evidence="4 9" id="KW-0813">Transport</keyword>
<dbReference type="SUPFAM" id="SSF161098">
    <property type="entry name" value="MetI-like"/>
    <property type="match status" value="1"/>
</dbReference>
<dbReference type="InterPro" id="IPR000515">
    <property type="entry name" value="MetI-like"/>
</dbReference>
<comment type="function">
    <text evidence="10">Part of the ABC transporter complex UgpBAEC involved in sn-glycerol-3-phosphate (G3P) import. Probably responsible for the translocation of the substrate across the membrane.</text>
</comment>
<dbReference type="Pfam" id="PF00528">
    <property type="entry name" value="BPD_transp_1"/>
    <property type="match status" value="1"/>
</dbReference>
<keyword evidence="13" id="KW-1185">Reference proteome</keyword>
<evidence type="ECO:0000313" key="12">
    <source>
        <dbReference type="EMBL" id="ETF03879.1"/>
    </source>
</evidence>
<keyword evidence="10" id="KW-0997">Cell inner membrane</keyword>
<dbReference type="Proteomes" id="UP000018733">
    <property type="component" value="Unassembled WGS sequence"/>
</dbReference>
<dbReference type="AlphaFoldDB" id="V8QXY0"/>
<protein>
    <recommendedName>
        <fullName evidence="3 10">sn-glycerol-3-phosphate transport system permease protein UgpE</fullName>
    </recommendedName>
</protein>
<keyword evidence="6 9" id="KW-0812">Transmembrane</keyword>
<dbReference type="RefSeq" id="WP_024003336.1">
    <property type="nucleotide sequence ID" value="NZ_KI650979.1"/>
</dbReference>
<dbReference type="GO" id="GO:0055085">
    <property type="term" value="P:transmembrane transport"/>
    <property type="evidence" value="ECO:0007669"/>
    <property type="project" value="InterPro"/>
</dbReference>
<feature type="transmembrane region" description="Helical" evidence="9">
    <location>
        <begin position="21"/>
        <end position="42"/>
    </location>
</feature>
<dbReference type="Gene3D" id="1.10.3720.10">
    <property type="entry name" value="MetI-like"/>
    <property type="match status" value="1"/>
</dbReference>
<dbReference type="PATRIC" id="fig|1424334.3.peg.271"/>
<evidence type="ECO:0000256" key="4">
    <source>
        <dbReference type="ARBA" id="ARBA00022448"/>
    </source>
</evidence>
<evidence type="ECO:0000256" key="9">
    <source>
        <dbReference type="RuleBase" id="RU363032"/>
    </source>
</evidence>
<evidence type="ECO:0000256" key="6">
    <source>
        <dbReference type="ARBA" id="ARBA00022692"/>
    </source>
</evidence>
<evidence type="ECO:0000256" key="2">
    <source>
        <dbReference type="ARBA" id="ARBA00011557"/>
    </source>
</evidence>
<dbReference type="CDD" id="cd06261">
    <property type="entry name" value="TM_PBP2"/>
    <property type="match status" value="1"/>
</dbReference>
<comment type="subcellular location">
    <subcellularLocation>
        <location evidence="10">Cell inner membrane</location>
        <topology evidence="10">Multi-pass membrane protein</topology>
    </subcellularLocation>
    <subcellularLocation>
        <location evidence="1 9">Cell membrane</location>
        <topology evidence="1 9">Multi-pass membrane protein</topology>
    </subcellularLocation>
</comment>
<comment type="subunit">
    <text evidence="2 10">The complex is composed of two ATP-binding proteins (UgpC), two transmembrane proteins (UgpA and UgpE) and a solute-binding protein (UgpB).</text>
</comment>
<feature type="domain" description="ABC transmembrane type-1" evidence="11">
    <location>
        <begin position="83"/>
        <end position="273"/>
    </location>
</feature>
<feature type="transmembrane region" description="Helical" evidence="9">
    <location>
        <begin position="252"/>
        <end position="273"/>
    </location>
</feature>
<dbReference type="eggNOG" id="COG0395">
    <property type="taxonomic scope" value="Bacteria"/>
</dbReference>
<accession>V8QXY0</accession>
<feature type="transmembrane region" description="Helical" evidence="9">
    <location>
        <begin position="79"/>
        <end position="106"/>
    </location>
</feature>
<proteinExistence type="inferred from homology"/>
<evidence type="ECO:0000256" key="7">
    <source>
        <dbReference type="ARBA" id="ARBA00022989"/>
    </source>
</evidence>
<sequence>MNTLNTAPAGRLLSRPALYALLRHAILLALAFVMLFPFYWMIVTSFRPAQEVFSGTFNWLPQQFTGWDNFRTALNDAPLLLYMFNGTIVCLGVLVVQLATAIPCGWALARYRFRGERVLFGLVLLGLCIPIQVPAIPLFLGLAITDLLNTYFALMVPFFLSVFAIFLFRQSFKTFPEDIVQAARLDGLSEKAILWTIVVPASKPAIAAFAVFSVTSHWNDLYWPLIVITNAELMTPPLGLASFADPESGANFGALMASATIVTLPLMVLFLFIQRHFIQGVTNTGVK</sequence>
<feature type="transmembrane region" description="Helical" evidence="9">
    <location>
        <begin position="118"/>
        <end position="144"/>
    </location>
</feature>
<name>V8QXY0_9BURK</name>
<evidence type="ECO:0000256" key="5">
    <source>
        <dbReference type="ARBA" id="ARBA00022475"/>
    </source>
</evidence>
<comment type="caution">
    <text evidence="12">The sequence shown here is derived from an EMBL/GenBank/DDBJ whole genome shotgun (WGS) entry which is preliminary data.</text>
</comment>
<comment type="similarity">
    <text evidence="9">Belongs to the binding-protein-dependent transport system permease family.</text>
</comment>
<dbReference type="STRING" id="1424334.W822_01335"/>
<evidence type="ECO:0000313" key="13">
    <source>
        <dbReference type="Proteomes" id="UP000018733"/>
    </source>
</evidence>
<evidence type="ECO:0000259" key="11">
    <source>
        <dbReference type="PROSITE" id="PS50928"/>
    </source>
</evidence>
<evidence type="ECO:0000256" key="8">
    <source>
        <dbReference type="ARBA" id="ARBA00023136"/>
    </source>
</evidence>
<keyword evidence="8 9" id="KW-0472">Membrane</keyword>
<dbReference type="PANTHER" id="PTHR43744:SF8">
    <property type="entry name" value="SN-GLYCEROL-3-PHOSPHATE TRANSPORT SYSTEM PERMEASE PROTEIN UGPE"/>
    <property type="match status" value="1"/>
</dbReference>
<evidence type="ECO:0000256" key="1">
    <source>
        <dbReference type="ARBA" id="ARBA00004651"/>
    </source>
</evidence>
<evidence type="ECO:0000256" key="3">
    <source>
        <dbReference type="ARBA" id="ARBA00020515"/>
    </source>
</evidence>
<dbReference type="PANTHER" id="PTHR43744">
    <property type="entry name" value="ABC TRANSPORTER PERMEASE PROTEIN MG189-RELATED-RELATED"/>
    <property type="match status" value="1"/>
</dbReference>
<evidence type="ECO:0000256" key="10">
    <source>
        <dbReference type="RuleBase" id="RU363056"/>
    </source>
</evidence>
<organism evidence="12 13">
    <name type="scientific">Advenella kashmirensis W13003</name>
    <dbReference type="NCBI Taxonomy" id="1424334"/>
    <lineage>
        <taxon>Bacteria</taxon>
        <taxon>Pseudomonadati</taxon>
        <taxon>Pseudomonadota</taxon>
        <taxon>Betaproteobacteria</taxon>
        <taxon>Burkholderiales</taxon>
        <taxon>Alcaligenaceae</taxon>
    </lineage>
</organism>
<reference evidence="12 13" key="1">
    <citation type="journal article" date="2014" name="Genome Announc.">
        <title>Draft Genome Sequence of Advenella kashmirensis Strain W13003, a Polycyclic Aromatic Hydrocarbon-Degrading Bacterium.</title>
        <authorList>
            <person name="Wang X."/>
            <person name="Jin D."/>
            <person name="Zhou L."/>
            <person name="Wu L."/>
            <person name="An W."/>
            <person name="Zhao L."/>
        </authorList>
    </citation>
    <scope>NUCLEOTIDE SEQUENCE [LARGE SCALE GENOMIC DNA]</scope>
    <source>
        <strain evidence="12 13">W13003</strain>
    </source>
</reference>
<dbReference type="EMBL" id="AYXT01000001">
    <property type="protein sequence ID" value="ETF03879.1"/>
    <property type="molecule type" value="Genomic_DNA"/>
</dbReference>